<keyword evidence="3" id="KW-1185">Reference proteome</keyword>
<feature type="region of interest" description="Disordered" evidence="1">
    <location>
        <begin position="1"/>
        <end position="113"/>
    </location>
</feature>
<feature type="compositionally biased region" description="Basic and acidic residues" evidence="1">
    <location>
        <begin position="77"/>
        <end position="93"/>
    </location>
</feature>
<evidence type="ECO:0000313" key="3">
    <source>
        <dbReference type="Proteomes" id="UP000031501"/>
    </source>
</evidence>
<protein>
    <submittedName>
        <fullName evidence="2">Uncharacterized protein</fullName>
    </submittedName>
</protein>
<gene>
    <name evidence="2" type="ORF">LK07_06155</name>
</gene>
<proteinExistence type="predicted"/>
<evidence type="ECO:0000313" key="2">
    <source>
        <dbReference type="EMBL" id="ASN23678.1"/>
    </source>
</evidence>
<evidence type="ECO:0000256" key="1">
    <source>
        <dbReference type="SAM" id="MobiDB-lite"/>
    </source>
</evidence>
<reference evidence="2 3" key="1">
    <citation type="submission" date="2017-07" db="EMBL/GenBank/DDBJ databases">
        <title>Genome sequence of Streptomyces pluripotens MUSC 137T.</title>
        <authorList>
            <person name="Ser H.-L."/>
            <person name="Lee L.-H."/>
        </authorList>
    </citation>
    <scope>NUCLEOTIDE SEQUENCE [LARGE SCALE GENOMIC DNA]</scope>
    <source>
        <strain evidence="2 3">MUSC 137</strain>
    </source>
</reference>
<name>A0A221NV63_9ACTN</name>
<dbReference type="AlphaFoldDB" id="A0A221NV63"/>
<organism evidence="2 3">
    <name type="scientific">Streptomyces pluripotens</name>
    <dbReference type="NCBI Taxonomy" id="1355015"/>
    <lineage>
        <taxon>Bacteria</taxon>
        <taxon>Bacillati</taxon>
        <taxon>Actinomycetota</taxon>
        <taxon>Actinomycetes</taxon>
        <taxon>Kitasatosporales</taxon>
        <taxon>Streptomycetaceae</taxon>
        <taxon>Streptomyces</taxon>
    </lineage>
</organism>
<accession>A0A221NV63</accession>
<sequence>MAGGRALSVAGRRVCGHGQQHRGGGSPAGRRRTDGIGCGAGPGGPAEPLGAHGRGARGGPGGAVVGGRDGHGGPGGGRRDRQRRPEHGEPGDGRHRRGACRHGTDLSVAVPGQ</sequence>
<dbReference type="EMBL" id="CP022433">
    <property type="protein sequence ID" value="ASN23678.1"/>
    <property type="molecule type" value="Genomic_DNA"/>
</dbReference>
<feature type="compositionally biased region" description="Gly residues" evidence="1">
    <location>
        <begin position="52"/>
        <end position="76"/>
    </location>
</feature>
<dbReference type="Proteomes" id="UP000031501">
    <property type="component" value="Chromosome"/>
</dbReference>